<dbReference type="GO" id="GO:0005634">
    <property type="term" value="C:nucleus"/>
    <property type="evidence" value="ECO:0007669"/>
    <property type="project" value="UniProtKB-SubCell"/>
</dbReference>
<dbReference type="RefSeq" id="XP_003743953.1">
    <property type="nucleotide sequence ID" value="XM_003743905.2"/>
</dbReference>
<dbReference type="Gene3D" id="3.60.20.10">
    <property type="entry name" value="Glutamine Phosphoribosylpyrophosphate, subunit 1, domain 1"/>
    <property type="match status" value="1"/>
</dbReference>
<dbReference type="Pfam" id="PF00227">
    <property type="entry name" value="Proteasome"/>
    <property type="match status" value="1"/>
</dbReference>
<evidence type="ECO:0000256" key="4">
    <source>
        <dbReference type="ARBA" id="ARBA00022698"/>
    </source>
</evidence>
<keyword evidence="2 11" id="KW-0963">Cytoplasm</keyword>
<comment type="subunit">
    <text evidence="9">The 26S proteasome consists of a 20S proteasome core and two 19S regulatory subunits. The 20S proteasome core is composed of 28 subunits that are arranged in four stacked rings, resulting in a barrel-shaped structure. The two end rings are each formed by seven alpha subunits, and the two central rings are each formed by seven beta subunits. The catalytic chamber with the active sites is on the inside of the barrel.</text>
</comment>
<comment type="subunit">
    <text evidence="11">Component of the proteasome complex.</text>
</comment>
<comment type="function">
    <text evidence="11">Component of the proteasome, a multicatalytic proteinase complex which is characterized by its ability to cleave peptides with Arg, Phe, Tyr, Leu, and Glu adjacent to the leaving group at neutral or slightly basic pH. The proteasome has an ATP-dependent proteolytic activity.</text>
</comment>
<evidence type="ECO:0000256" key="5">
    <source>
        <dbReference type="ARBA" id="ARBA00022801"/>
    </source>
</evidence>
<dbReference type="InterPro" id="IPR029055">
    <property type="entry name" value="Ntn_hydrolases_N"/>
</dbReference>
<comment type="function">
    <text evidence="8">Non-catalytic component of the proteasome, a multicatalytic proteinase complex which is characterized by its ability to cleave peptides with Arg, Phe, Tyr, Leu, and Glu adjacent to the leaving group at neutral or slightly basic pH. The proteasome has an ATP-dependent proteolytic activity.</text>
</comment>
<evidence type="ECO:0000256" key="6">
    <source>
        <dbReference type="ARBA" id="ARBA00022942"/>
    </source>
</evidence>
<dbReference type="Proteomes" id="UP000694867">
    <property type="component" value="Unplaced"/>
</dbReference>
<evidence type="ECO:0000256" key="1">
    <source>
        <dbReference type="ARBA" id="ARBA00001198"/>
    </source>
</evidence>
<dbReference type="GeneID" id="100900595"/>
<dbReference type="PROSITE" id="PS51476">
    <property type="entry name" value="PROTEASOME_BETA_2"/>
    <property type="match status" value="1"/>
</dbReference>
<feature type="active site" description="Nucleophile" evidence="10">
    <location>
        <position position="74"/>
    </location>
</feature>
<evidence type="ECO:0000256" key="3">
    <source>
        <dbReference type="ARBA" id="ARBA00022670"/>
    </source>
</evidence>
<dbReference type="AlphaFoldDB" id="A0AAJ6VYG3"/>
<accession>A0AAJ6VYG3</accession>
<proteinExistence type="inferred from homology"/>
<dbReference type="PRINTS" id="PR00141">
    <property type="entry name" value="PROTEASOME"/>
</dbReference>
<evidence type="ECO:0000256" key="7">
    <source>
        <dbReference type="ARBA" id="ARBA00023145"/>
    </source>
</evidence>
<comment type="catalytic activity">
    <reaction evidence="1">
        <text>Cleavage of peptide bonds with very broad specificity.</text>
        <dbReference type="EC" id="3.4.25.1"/>
    </reaction>
</comment>
<evidence type="ECO:0000256" key="8">
    <source>
        <dbReference type="ARBA" id="ARBA00024953"/>
    </source>
</evidence>
<dbReference type="PANTHER" id="PTHR32194">
    <property type="entry name" value="METALLOPROTEASE TLDD"/>
    <property type="match status" value="1"/>
</dbReference>
<comment type="similarity">
    <text evidence="11">Belongs to the peptidase T1B family.</text>
</comment>
<evidence type="ECO:0000256" key="10">
    <source>
        <dbReference type="PIRSR" id="PIRSR600243-1"/>
    </source>
</evidence>
<name>A0AAJ6VYG3_9ACAR</name>
<evidence type="ECO:0000313" key="13">
    <source>
        <dbReference type="RefSeq" id="XP_003743953.1"/>
    </source>
</evidence>
<keyword evidence="7" id="KW-0865">Zymogen</keyword>
<dbReference type="GO" id="GO:0005839">
    <property type="term" value="C:proteasome core complex"/>
    <property type="evidence" value="ECO:0007669"/>
    <property type="project" value="InterPro"/>
</dbReference>
<evidence type="ECO:0000256" key="9">
    <source>
        <dbReference type="ARBA" id="ARBA00026071"/>
    </source>
</evidence>
<keyword evidence="4" id="KW-0888">Threonine protease</keyword>
<keyword evidence="6 11" id="KW-0647">Proteasome</keyword>
<dbReference type="PANTHER" id="PTHR32194:SF3">
    <property type="entry name" value="PROTEASOME SUBUNIT BETA"/>
    <property type="match status" value="1"/>
</dbReference>
<dbReference type="InterPro" id="IPR001353">
    <property type="entry name" value="Proteasome_sua/b"/>
</dbReference>
<evidence type="ECO:0000313" key="12">
    <source>
        <dbReference type="Proteomes" id="UP000694867"/>
    </source>
</evidence>
<dbReference type="KEGG" id="goe:100900595"/>
<dbReference type="SUPFAM" id="SSF56235">
    <property type="entry name" value="N-terminal nucleophile aminohydrolases (Ntn hydrolases)"/>
    <property type="match status" value="1"/>
</dbReference>
<sequence length="280" mass="30529">MALETYVGLDLVKAFSGEHEEGDVLRDLDDTYSNVTFQTKICLPPFSHPAETLAYLKSRGPDGRSLKLDFDKGTTTCAFVYKGGLVVCADSRATGGSFIGSGTVKKIIVVNSYVLGTMAGGAADCSYWLRVLSERCRLYELRNKEPISVAAASKLFSNMLYSYKGMGLSLGVMLMGFDKRGPALYYVDDEGNRLSGQMFSAGSGSPNALGVLDSGYKWDLEDEDAYELGRRAITAATFRDSYSGGIVRCYHLKPDGWVHVGDEDCMVLYEKYNGAPKSTD</sequence>
<dbReference type="GO" id="GO:0004298">
    <property type="term" value="F:threonine-type endopeptidase activity"/>
    <property type="evidence" value="ECO:0007669"/>
    <property type="project" value="UniProtKB-KW"/>
</dbReference>
<dbReference type="GO" id="GO:0051603">
    <property type="term" value="P:proteolysis involved in protein catabolic process"/>
    <property type="evidence" value="ECO:0007669"/>
    <property type="project" value="InterPro"/>
</dbReference>
<keyword evidence="3" id="KW-0645">Protease</keyword>
<comment type="subcellular location">
    <subcellularLocation>
        <location evidence="11">Cytoplasm</location>
    </subcellularLocation>
    <subcellularLocation>
        <location evidence="11">Nucleus</location>
    </subcellularLocation>
</comment>
<gene>
    <name evidence="13" type="primary">LOC100900595</name>
</gene>
<evidence type="ECO:0000256" key="11">
    <source>
        <dbReference type="RuleBase" id="RU004203"/>
    </source>
</evidence>
<reference evidence="13" key="1">
    <citation type="submission" date="2025-08" db="UniProtKB">
        <authorList>
            <consortium name="RefSeq"/>
        </authorList>
    </citation>
    <scope>IDENTIFICATION</scope>
</reference>
<dbReference type="GO" id="GO:0005737">
    <property type="term" value="C:cytoplasm"/>
    <property type="evidence" value="ECO:0007669"/>
    <property type="project" value="UniProtKB-SubCell"/>
</dbReference>
<keyword evidence="12" id="KW-1185">Reference proteome</keyword>
<organism evidence="12 13">
    <name type="scientific">Galendromus occidentalis</name>
    <name type="common">western predatory mite</name>
    <dbReference type="NCBI Taxonomy" id="34638"/>
    <lineage>
        <taxon>Eukaryota</taxon>
        <taxon>Metazoa</taxon>
        <taxon>Ecdysozoa</taxon>
        <taxon>Arthropoda</taxon>
        <taxon>Chelicerata</taxon>
        <taxon>Arachnida</taxon>
        <taxon>Acari</taxon>
        <taxon>Parasitiformes</taxon>
        <taxon>Mesostigmata</taxon>
        <taxon>Gamasina</taxon>
        <taxon>Phytoseioidea</taxon>
        <taxon>Phytoseiidae</taxon>
        <taxon>Typhlodrominae</taxon>
        <taxon>Galendromus</taxon>
    </lineage>
</organism>
<dbReference type="InterPro" id="IPR023333">
    <property type="entry name" value="Proteasome_suB-type"/>
</dbReference>
<keyword evidence="5" id="KW-0378">Hydrolase</keyword>
<dbReference type="CDD" id="cd03761">
    <property type="entry name" value="proteasome_beta_type_5"/>
    <property type="match status" value="1"/>
</dbReference>
<evidence type="ECO:0000256" key="2">
    <source>
        <dbReference type="ARBA" id="ARBA00022490"/>
    </source>
</evidence>
<dbReference type="PROSITE" id="PS00854">
    <property type="entry name" value="PROTEASOME_BETA_1"/>
    <property type="match status" value="1"/>
</dbReference>
<keyword evidence="11" id="KW-0539">Nucleus</keyword>
<protein>
    <recommendedName>
        <fullName evidence="11">Proteasome subunit beta</fullName>
    </recommendedName>
</protein>
<dbReference type="InterPro" id="IPR000243">
    <property type="entry name" value="Pept_T1A_subB"/>
</dbReference>
<dbReference type="InterPro" id="IPR016050">
    <property type="entry name" value="Proteasome_bsu_CS"/>
</dbReference>